<protein>
    <submittedName>
        <fullName evidence="4">Reverse transcriptase domain-containing protein</fullName>
    </submittedName>
</protein>
<dbReference type="CDD" id="cd01650">
    <property type="entry name" value="RT_nLTR_like"/>
    <property type="match status" value="1"/>
</dbReference>
<feature type="domain" description="Reverse transcriptase" evidence="1">
    <location>
        <begin position="56"/>
        <end position="298"/>
    </location>
</feature>
<dbReference type="InterPro" id="IPR000477">
    <property type="entry name" value="RT_dom"/>
</dbReference>
<dbReference type="InterPro" id="IPR043502">
    <property type="entry name" value="DNA/RNA_pol_sf"/>
</dbReference>
<dbReference type="AlphaFoldDB" id="A0A0N4XII3"/>
<evidence type="ECO:0000313" key="4">
    <source>
        <dbReference type="WBParaSite" id="NBR_0000233501-mRNA-1"/>
    </source>
</evidence>
<accession>A0A0N4XII3</accession>
<sequence length="298" mass="33381">MEELSVVTGRITVNEIKAALQSLQNKKAPGLDEISVEMLKAGGALVLKQLATLFNECWRKSNVPEDWRRGVAVKLPKKGNLSDCGNWRGITLLSVPGKVFCTVLLRRLRDAIDSRLREEQAGFRSGRSCCEQIFSLRNIIEQCLEYRHPLHINFVDFKKAFDSVHRESLWRILGFYGIPEAYVATFKSLYMNSTCCVKTNFGKTDFFEVTTGVRQGCVLSPMLFNIALDFVMRRTTTAVQGGIQWFGGRLVDLDFADDVAVLAEDSVALQRTTECLGDEASKIGLRLSSEKSKVMHVG</sequence>
<evidence type="ECO:0000259" key="1">
    <source>
        <dbReference type="PROSITE" id="PS50878"/>
    </source>
</evidence>
<dbReference type="PANTHER" id="PTHR47027:SF25">
    <property type="entry name" value="REVERSE TRANSCRIPTASE DOMAIN-CONTAINING PROTEIN"/>
    <property type="match status" value="1"/>
</dbReference>
<name>A0A0N4XII3_NIPBR</name>
<dbReference type="SUPFAM" id="SSF56672">
    <property type="entry name" value="DNA/RNA polymerases"/>
    <property type="match status" value="1"/>
</dbReference>
<dbReference type="PANTHER" id="PTHR47027">
    <property type="entry name" value="REVERSE TRANSCRIPTASE DOMAIN-CONTAINING PROTEIN"/>
    <property type="match status" value="1"/>
</dbReference>
<dbReference type="Pfam" id="PF00078">
    <property type="entry name" value="RVT_1"/>
    <property type="match status" value="1"/>
</dbReference>
<dbReference type="WBParaSite" id="NBR_0000233501-mRNA-1">
    <property type="protein sequence ID" value="NBR_0000233501-mRNA-1"/>
    <property type="gene ID" value="NBR_0000233501"/>
</dbReference>
<reference evidence="2 3" key="2">
    <citation type="submission" date="2018-11" db="EMBL/GenBank/DDBJ databases">
        <authorList>
            <consortium name="Pathogen Informatics"/>
        </authorList>
    </citation>
    <scope>NUCLEOTIDE SEQUENCE [LARGE SCALE GENOMIC DNA]</scope>
</reference>
<dbReference type="PROSITE" id="PS50878">
    <property type="entry name" value="RT_POL"/>
    <property type="match status" value="1"/>
</dbReference>
<dbReference type="STRING" id="27835.A0A0N4XII3"/>
<reference evidence="4" key="1">
    <citation type="submission" date="2017-02" db="UniProtKB">
        <authorList>
            <consortium name="WormBaseParasite"/>
        </authorList>
    </citation>
    <scope>IDENTIFICATION</scope>
</reference>
<evidence type="ECO:0000313" key="2">
    <source>
        <dbReference type="EMBL" id="VDL65925.1"/>
    </source>
</evidence>
<keyword evidence="3" id="KW-1185">Reference proteome</keyword>
<proteinExistence type="predicted"/>
<organism evidence="4">
    <name type="scientific">Nippostrongylus brasiliensis</name>
    <name type="common">Rat hookworm</name>
    <dbReference type="NCBI Taxonomy" id="27835"/>
    <lineage>
        <taxon>Eukaryota</taxon>
        <taxon>Metazoa</taxon>
        <taxon>Ecdysozoa</taxon>
        <taxon>Nematoda</taxon>
        <taxon>Chromadorea</taxon>
        <taxon>Rhabditida</taxon>
        <taxon>Rhabditina</taxon>
        <taxon>Rhabditomorpha</taxon>
        <taxon>Strongyloidea</taxon>
        <taxon>Heligmosomidae</taxon>
        <taxon>Nippostrongylus</taxon>
    </lineage>
</organism>
<dbReference type="EMBL" id="UYSL01002590">
    <property type="protein sequence ID" value="VDL65925.1"/>
    <property type="molecule type" value="Genomic_DNA"/>
</dbReference>
<dbReference type="OMA" id="CEMTSRE"/>
<evidence type="ECO:0000313" key="3">
    <source>
        <dbReference type="Proteomes" id="UP000271162"/>
    </source>
</evidence>
<gene>
    <name evidence="2" type="ORF">NBR_LOCUS2336</name>
</gene>
<dbReference type="Proteomes" id="UP000271162">
    <property type="component" value="Unassembled WGS sequence"/>
</dbReference>